<protein>
    <submittedName>
        <fullName evidence="2">Uncharacterized protein</fullName>
    </submittedName>
</protein>
<evidence type="ECO:0000256" key="1">
    <source>
        <dbReference type="SAM" id="MobiDB-lite"/>
    </source>
</evidence>
<name>A0ABR0UGK9_REHGL</name>
<organism evidence="2 3">
    <name type="scientific">Rehmannia glutinosa</name>
    <name type="common">Chinese foxglove</name>
    <dbReference type="NCBI Taxonomy" id="99300"/>
    <lineage>
        <taxon>Eukaryota</taxon>
        <taxon>Viridiplantae</taxon>
        <taxon>Streptophyta</taxon>
        <taxon>Embryophyta</taxon>
        <taxon>Tracheophyta</taxon>
        <taxon>Spermatophyta</taxon>
        <taxon>Magnoliopsida</taxon>
        <taxon>eudicotyledons</taxon>
        <taxon>Gunneridae</taxon>
        <taxon>Pentapetalae</taxon>
        <taxon>asterids</taxon>
        <taxon>lamiids</taxon>
        <taxon>Lamiales</taxon>
        <taxon>Orobanchaceae</taxon>
        <taxon>Rehmannieae</taxon>
        <taxon>Rehmannia</taxon>
    </lineage>
</organism>
<feature type="region of interest" description="Disordered" evidence="1">
    <location>
        <begin position="1"/>
        <end position="85"/>
    </location>
</feature>
<comment type="caution">
    <text evidence="2">The sequence shown here is derived from an EMBL/GenBank/DDBJ whole genome shotgun (WGS) entry which is preliminary data.</text>
</comment>
<evidence type="ECO:0000313" key="3">
    <source>
        <dbReference type="Proteomes" id="UP001318860"/>
    </source>
</evidence>
<dbReference type="EMBL" id="JABTTQ020002909">
    <property type="protein sequence ID" value="KAK6121454.1"/>
    <property type="molecule type" value="Genomic_DNA"/>
</dbReference>
<feature type="region of interest" description="Disordered" evidence="1">
    <location>
        <begin position="218"/>
        <end position="244"/>
    </location>
</feature>
<feature type="compositionally biased region" description="Basic and acidic residues" evidence="1">
    <location>
        <begin position="231"/>
        <end position="244"/>
    </location>
</feature>
<feature type="compositionally biased region" description="Basic and acidic residues" evidence="1">
    <location>
        <begin position="28"/>
        <end position="45"/>
    </location>
</feature>
<proteinExistence type="predicted"/>
<keyword evidence="3" id="KW-1185">Reference proteome</keyword>
<accession>A0ABR0UGK9</accession>
<reference evidence="2 3" key="1">
    <citation type="journal article" date="2021" name="Comput. Struct. Biotechnol. J.">
        <title>De novo genome assembly of the potent medicinal plant Rehmannia glutinosa using nanopore technology.</title>
        <authorList>
            <person name="Ma L."/>
            <person name="Dong C."/>
            <person name="Song C."/>
            <person name="Wang X."/>
            <person name="Zheng X."/>
            <person name="Niu Y."/>
            <person name="Chen S."/>
            <person name="Feng W."/>
        </authorList>
    </citation>
    <scope>NUCLEOTIDE SEQUENCE [LARGE SCALE GENOMIC DNA]</scope>
    <source>
        <strain evidence="2">DH-2019</strain>
    </source>
</reference>
<sequence>MNSPTNPIDIPHISKPQTYLTQPFPLDTKVKARVSGDGKTARLGEESSGENDVPSPTSKRRKMNRKGKAKVISTTQDDNHERSIRSRRDDATWDMATIASFLELMYIQFQEGQLLTSTFSDQTWKTIGKELFDRHNENSEEARLRKKGLPHYDCTEMFSKSVATGAFARSSAFGPLDYDEEGDLNPTYKVTTQIQGIPLGVGTLILLDLLQEPSSLYKASDKKTTKSTRSSRLDEAIDAWTSRE</sequence>
<evidence type="ECO:0000313" key="2">
    <source>
        <dbReference type="EMBL" id="KAK6121454.1"/>
    </source>
</evidence>
<dbReference type="Proteomes" id="UP001318860">
    <property type="component" value="Unassembled WGS sequence"/>
</dbReference>
<gene>
    <name evidence="2" type="ORF">DH2020_044800</name>
</gene>
<feature type="compositionally biased region" description="Basic residues" evidence="1">
    <location>
        <begin position="58"/>
        <end position="69"/>
    </location>
</feature>